<dbReference type="RefSeq" id="WP_057648353.1">
    <property type="nucleotide sequence ID" value="NZ_LLXU01000112.1"/>
</dbReference>
<dbReference type="EMBL" id="LLXU01000112">
    <property type="protein sequence ID" value="KRG38844.1"/>
    <property type="molecule type" value="Genomic_DNA"/>
</dbReference>
<evidence type="ECO:0000313" key="3">
    <source>
        <dbReference type="Proteomes" id="UP000051802"/>
    </source>
</evidence>
<dbReference type="OrthoDB" id="5976079at2"/>
<dbReference type="Proteomes" id="UP000051802">
    <property type="component" value="Unassembled WGS sequence"/>
</dbReference>
<evidence type="ECO:0008006" key="4">
    <source>
        <dbReference type="Google" id="ProtNLM"/>
    </source>
</evidence>
<evidence type="ECO:0000256" key="1">
    <source>
        <dbReference type="SAM" id="SignalP"/>
    </source>
</evidence>
<comment type="caution">
    <text evidence="2">The sequence shown here is derived from an EMBL/GenBank/DDBJ whole genome shotgun (WGS) entry which is preliminary data.</text>
</comment>
<dbReference type="AlphaFoldDB" id="A0A0R0A0T1"/>
<reference evidence="2 3" key="1">
    <citation type="submission" date="2015-10" db="EMBL/GenBank/DDBJ databases">
        <title>Genome sequencing and analysis of members of genus Stenotrophomonas.</title>
        <authorList>
            <person name="Patil P.P."/>
            <person name="Midha S."/>
            <person name="Patil P.B."/>
        </authorList>
    </citation>
    <scope>NUCLEOTIDE SEQUENCE [LARGE SCALE GENOMIC DNA]</scope>
    <source>
        <strain evidence="2 3">JCM 16536</strain>
    </source>
</reference>
<sequence>MRAAGGLVLAVMLAGCASMPDAYQDTRSDVVDQRLLSPSVAAAGAARIESYAMQPQQAFRMPLLHDNVDPALPADTPRTNLPPTTVCVRVIIDAQGAVQRTEPLLDRAECAAGADASNSDLLQAVERAALTWQYEPAAICHYHDVAPKRPGDCADADRIEPVPVTLNYAFTFQMERGQMRVQRAGR</sequence>
<evidence type="ECO:0000313" key="2">
    <source>
        <dbReference type="EMBL" id="KRG38844.1"/>
    </source>
</evidence>
<dbReference type="PROSITE" id="PS51257">
    <property type="entry name" value="PROKAR_LIPOPROTEIN"/>
    <property type="match status" value="1"/>
</dbReference>
<keyword evidence="1" id="KW-0732">Signal</keyword>
<gene>
    <name evidence="2" type="ORF">ARC20_14295</name>
</gene>
<feature type="chain" id="PRO_5006390094" description="Lipoprotein" evidence="1">
    <location>
        <begin position="23"/>
        <end position="186"/>
    </location>
</feature>
<proteinExistence type="predicted"/>
<name>A0A0R0A0T1_9GAMM</name>
<protein>
    <recommendedName>
        <fullName evidence="4">Lipoprotein</fullName>
    </recommendedName>
</protein>
<organism evidence="2 3">
    <name type="scientific">Stenotrophomonas panacihumi</name>
    <dbReference type="NCBI Taxonomy" id="676599"/>
    <lineage>
        <taxon>Bacteria</taxon>
        <taxon>Pseudomonadati</taxon>
        <taxon>Pseudomonadota</taxon>
        <taxon>Gammaproteobacteria</taxon>
        <taxon>Lysobacterales</taxon>
        <taxon>Lysobacteraceae</taxon>
        <taxon>Stenotrophomonas</taxon>
    </lineage>
</organism>
<accession>A0A0R0A0T1</accession>
<keyword evidence="3" id="KW-1185">Reference proteome</keyword>
<feature type="signal peptide" evidence="1">
    <location>
        <begin position="1"/>
        <end position="22"/>
    </location>
</feature>
<dbReference type="STRING" id="676599.ARC20_14295"/>